<evidence type="ECO:0000256" key="3">
    <source>
        <dbReference type="ARBA" id="ARBA00021704"/>
    </source>
</evidence>
<comment type="similarity">
    <text evidence="2">Belongs to the TRM6/GCD10 family.</text>
</comment>
<organism evidence="8 9">
    <name type="scientific">Colletotrichum chlorophyti</name>
    <dbReference type="NCBI Taxonomy" id="708187"/>
    <lineage>
        <taxon>Eukaryota</taxon>
        <taxon>Fungi</taxon>
        <taxon>Dikarya</taxon>
        <taxon>Ascomycota</taxon>
        <taxon>Pezizomycotina</taxon>
        <taxon>Sordariomycetes</taxon>
        <taxon>Hypocreomycetidae</taxon>
        <taxon>Glomerellales</taxon>
        <taxon>Glomerellaceae</taxon>
        <taxon>Colletotrichum</taxon>
    </lineage>
</organism>
<keyword evidence="4" id="KW-0819">tRNA processing</keyword>
<keyword evidence="8" id="KW-0489">Methyltransferase</keyword>
<proteinExistence type="inferred from homology"/>
<feature type="compositionally biased region" description="Low complexity" evidence="7">
    <location>
        <begin position="338"/>
        <end position="349"/>
    </location>
</feature>
<accession>A0A1Q8RZV9</accession>
<dbReference type="OrthoDB" id="10254665at2759"/>
<dbReference type="Proteomes" id="UP000186583">
    <property type="component" value="Unassembled WGS sequence"/>
</dbReference>
<evidence type="ECO:0000256" key="1">
    <source>
        <dbReference type="ARBA" id="ARBA00004123"/>
    </source>
</evidence>
<keyword evidence="8" id="KW-0808">Transferase</keyword>
<dbReference type="GO" id="GO:0031515">
    <property type="term" value="C:tRNA (m1A) methyltransferase complex"/>
    <property type="evidence" value="ECO:0007669"/>
    <property type="project" value="InterPro"/>
</dbReference>
<dbReference type="AlphaFoldDB" id="A0A1Q8RZV9"/>
<dbReference type="GO" id="GO:0008168">
    <property type="term" value="F:methyltransferase activity"/>
    <property type="evidence" value="ECO:0007669"/>
    <property type="project" value="UniProtKB-KW"/>
</dbReference>
<sequence>MHQVVQPYQWVSLKLLSEDTKVLQVIPNTTISLGKYGSFPSNLVIERPFHLTYEIQDRRDGENFSRLRVVPASEIHADALADTSSQSAEEDGTTLENVIAAPDGAEFALVDNESGDVVAHSRREIIDDAARQTLTTEEIEALKQGNTDAGKDIIAKLLLSHTAIDQKTTFSLAKYKLLKTKKYIRRFSIQPLDPLTLGKWLLEEKDAGKVLEMREEMMGLLGCWGNVHFGGIPPTDKPEMVTMDGSGLLDKSEIGGRWLVVDDTGGLVVAAMAERMGILYPENPVDVDGSDKRNDAVNDETNGEKSTDAAAAQPANTEQAGTNTTPQDSTTKLEETTTETGTTEGGETTAQQPPRRRHPPRRDDFEAIFAPTNTLTLVHPNSQPNLALLKYYNFDSTNPNQPYPLHPLATNLLPISWLQLLEPEEDVTYSTPPPEVSDEVLFTWKANRRGNYHRKRRRWARTRYIVDSTRAGGFSGLVIASTMDIISILRHTLPLLAGGAPIAIYSQSIEPLTELADCFSIARRAGWSSNPPPEAAGKSLQELERWEGSEDFPINPTLLLGASVQTSRGKRWQVLPGRTHPMMMGRGGAEGYIFSGWKAVPAEGKVEARGKFKRRKVEA</sequence>
<keyword evidence="5" id="KW-0539">Nucleus</keyword>
<evidence type="ECO:0000256" key="7">
    <source>
        <dbReference type="SAM" id="MobiDB-lite"/>
    </source>
</evidence>
<evidence type="ECO:0000256" key="4">
    <source>
        <dbReference type="ARBA" id="ARBA00022694"/>
    </source>
</evidence>
<evidence type="ECO:0000313" key="8">
    <source>
        <dbReference type="EMBL" id="OLN93306.1"/>
    </source>
</evidence>
<evidence type="ECO:0000256" key="6">
    <source>
        <dbReference type="ARBA" id="ARBA00032319"/>
    </source>
</evidence>
<dbReference type="GO" id="GO:0005634">
    <property type="term" value="C:nucleus"/>
    <property type="evidence" value="ECO:0007669"/>
    <property type="project" value="UniProtKB-SubCell"/>
</dbReference>
<reference evidence="8 9" key="1">
    <citation type="submission" date="2016-11" db="EMBL/GenBank/DDBJ databases">
        <title>Draft Genome Assembly of Colletotrichum chlorophyti a pathogen of herbaceous plants.</title>
        <authorList>
            <person name="Gan P."/>
            <person name="Narusaka M."/>
            <person name="Tsushima A."/>
            <person name="Narusaka Y."/>
            <person name="Takano Y."/>
            <person name="Shirasu K."/>
        </authorList>
    </citation>
    <scope>NUCLEOTIDE SEQUENCE [LARGE SCALE GENOMIC DNA]</scope>
    <source>
        <strain evidence="8 9">NTL11</strain>
    </source>
</reference>
<feature type="compositionally biased region" description="Low complexity" evidence="7">
    <location>
        <begin position="309"/>
        <end position="320"/>
    </location>
</feature>
<dbReference type="STRING" id="708187.A0A1Q8RZV9"/>
<protein>
    <recommendedName>
        <fullName evidence="3">tRNA (adenine(58)-N(1))-methyltransferase non-catalytic subunit TRM6</fullName>
    </recommendedName>
    <alternativeName>
        <fullName evidence="6">tRNA(m1A58)-methyltransferase subunit TRM6</fullName>
    </alternativeName>
</protein>
<feature type="compositionally biased region" description="Polar residues" evidence="7">
    <location>
        <begin position="321"/>
        <end position="330"/>
    </location>
</feature>
<keyword evidence="9" id="KW-1185">Reference proteome</keyword>
<feature type="region of interest" description="Disordered" evidence="7">
    <location>
        <begin position="281"/>
        <end position="362"/>
    </location>
</feature>
<feature type="compositionally biased region" description="Basic and acidic residues" evidence="7">
    <location>
        <begin position="289"/>
        <end position="307"/>
    </location>
</feature>
<comment type="subcellular location">
    <subcellularLocation>
        <location evidence="1">Nucleus</location>
    </subcellularLocation>
</comment>
<dbReference type="Pfam" id="PF04189">
    <property type="entry name" value="Gcd10p"/>
    <property type="match status" value="1"/>
</dbReference>
<dbReference type="EMBL" id="MPGH01000050">
    <property type="protein sequence ID" value="OLN93306.1"/>
    <property type="molecule type" value="Genomic_DNA"/>
</dbReference>
<dbReference type="GO" id="GO:0030488">
    <property type="term" value="P:tRNA methylation"/>
    <property type="evidence" value="ECO:0007669"/>
    <property type="project" value="InterPro"/>
</dbReference>
<evidence type="ECO:0000313" key="9">
    <source>
        <dbReference type="Proteomes" id="UP000186583"/>
    </source>
</evidence>
<gene>
    <name evidence="8" type="ORF">CCHL11_08333</name>
</gene>
<dbReference type="PANTHER" id="PTHR12945">
    <property type="entry name" value="TRANSLATION INITIATION FACTOR EIF3-RELATED"/>
    <property type="match status" value="1"/>
</dbReference>
<evidence type="ECO:0000256" key="5">
    <source>
        <dbReference type="ARBA" id="ARBA00023242"/>
    </source>
</evidence>
<name>A0A1Q8RZV9_9PEZI</name>
<evidence type="ECO:0000256" key="2">
    <source>
        <dbReference type="ARBA" id="ARBA00008320"/>
    </source>
</evidence>
<dbReference type="PANTHER" id="PTHR12945:SF0">
    <property type="entry name" value="TRNA (ADENINE(58)-N(1))-METHYLTRANSFERASE NON-CATALYTIC SUBUNIT TRM6"/>
    <property type="match status" value="1"/>
</dbReference>
<comment type="caution">
    <text evidence="8">The sequence shown here is derived from an EMBL/GenBank/DDBJ whole genome shotgun (WGS) entry which is preliminary data.</text>
</comment>
<dbReference type="InterPro" id="IPR017423">
    <property type="entry name" value="TRM6"/>
</dbReference>